<protein>
    <submittedName>
        <fullName evidence="3">Uncharacterized protein</fullName>
    </submittedName>
</protein>
<evidence type="ECO:0000259" key="2">
    <source>
        <dbReference type="Pfam" id="PF13304"/>
    </source>
</evidence>
<dbReference type="PANTHER" id="PTHR43581">
    <property type="entry name" value="ATP/GTP PHOSPHATASE"/>
    <property type="match status" value="1"/>
</dbReference>
<dbReference type="Pfam" id="PF13304">
    <property type="entry name" value="AAA_21"/>
    <property type="match status" value="1"/>
</dbReference>
<dbReference type="PANTHER" id="PTHR43581:SF4">
    <property type="entry name" value="ATP_GTP PHOSPHATASE"/>
    <property type="match status" value="1"/>
</dbReference>
<dbReference type="SUPFAM" id="SSF52540">
    <property type="entry name" value="P-loop containing nucleoside triphosphate hydrolases"/>
    <property type="match status" value="1"/>
</dbReference>
<dbReference type="Proteomes" id="UP000008811">
    <property type="component" value="Chromosome"/>
</dbReference>
<dbReference type="GO" id="GO:0005524">
    <property type="term" value="F:ATP binding"/>
    <property type="evidence" value="ECO:0007669"/>
    <property type="project" value="InterPro"/>
</dbReference>
<dbReference type="InterPro" id="IPR003959">
    <property type="entry name" value="ATPase_AAA_core"/>
</dbReference>
<dbReference type="GO" id="GO:0016887">
    <property type="term" value="F:ATP hydrolysis activity"/>
    <property type="evidence" value="ECO:0007669"/>
    <property type="project" value="InterPro"/>
</dbReference>
<proteinExistence type="predicted"/>
<accession>B3QN67</accession>
<organism evidence="3 4">
    <name type="scientific">Chlorobaculum parvum (strain DSM 263 / NCIMB 8327)</name>
    <name type="common">Chlorobium vibrioforme subsp. thiosulfatophilum</name>
    <dbReference type="NCBI Taxonomy" id="517417"/>
    <lineage>
        <taxon>Bacteria</taxon>
        <taxon>Pseudomonadati</taxon>
        <taxon>Chlorobiota</taxon>
        <taxon>Chlorobiia</taxon>
        <taxon>Chlorobiales</taxon>
        <taxon>Chlorobiaceae</taxon>
        <taxon>Chlorobaculum</taxon>
    </lineage>
</organism>
<dbReference type="InterPro" id="IPR027417">
    <property type="entry name" value="P-loop_NTPase"/>
</dbReference>
<name>B3QN67_CHLP8</name>
<keyword evidence="4" id="KW-1185">Reference proteome</keyword>
<gene>
    <name evidence="3" type="ordered locus">Cpar_0962</name>
</gene>
<dbReference type="Gene3D" id="3.40.50.300">
    <property type="entry name" value="P-loop containing nucleotide triphosphate hydrolases"/>
    <property type="match status" value="2"/>
</dbReference>
<feature type="domain" description="Endonuclease GajA/Old nuclease/RecF-like AAA" evidence="1">
    <location>
        <begin position="1"/>
        <end position="99"/>
    </location>
</feature>
<feature type="domain" description="ATPase AAA-type core" evidence="2">
    <location>
        <begin position="229"/>
        <end position="370"/>
    </location>
</feature>
<dbReference type="RefSeq" id="WP_012502203.1">
    <property type="nucleotide sequence ID" value="NC_011027.1"/>
</dbReference>
<dbReference type="OrthoDB" id="9815944at2"/>
<evidence type="ECO:0000313" key="3">
    <source>
        <dbReference type="EMBL" id="ACF11370.1"/>
    </source>
</evidence>
<dbReference type="Pfam" id="PF13175">
    <property type="entry name" value="AAA_15"/>
    <property type="match status" value="1"/>
</dbReference>
<sequence>MRLTSLYIGQYKNLRDFSLSFDGSSFIDVFVGKNGTGKSNLFEALIEIFRHLVEYDREKVPCDFNYRIKFVIDEKTTEIAWNSGKLIIDGEERRTVGKTPMPDNVLIYYSGHNYAVSDLVERYEKAFRRRLKGANIEDNRRFISIGPKYKSLLLAVLLSQPETNKARRFIMDKLGIATVGKELIVEFRRPDFARGRLKELGVDGIEAFDPRTHYWGTDGITREFLNKLASCIKGEFNHFDMYNRGKDSYRFNINLDIFKKRFKDDSVSEIFRQFDNLKTLGMLANITLRLKFSNGRSGFISHFSDGQFQSVYIYSIIELFKDRNCITLLDEPDSFLHPEWQYQFLQQIFEITDTAAKNNHVLMSSHSAVTLIPHDKKKIKFFDIKESHANCYDLPKAVAIKKLSADIIKYSEQEQLLSIINAIQIENKPVLFTEGSTDPVILKVAWYKLYDVEMPFIPFYAFSCTYIKQLLTDGRIHAEMGGLPVFALFDFDKAYDQWNGLNGSVSEADPLKGMIKKWAEGESYALMLPVPANVDIQKQVIRNPTTGETFGGDSCCEIEHLFYGLDATMNYYQKEPCVGGSKIVFKSDREKTAFAKEVVPNLDSSCFEVFRSMFEFIKSKCAAEADGVKIVT</sequence>
<dbReference type="STRING" id="517417.Cpar_0962"/>
<dbReference type="eggNOG" id="COG1106">
    <property type="taxonomic scope" value="Bacteria"/>
</dbReference>
<dbReference type="AlphaFoldDB" id="B3QN67"/>
<evidence type="ECO:0000313" key="4">
    <source>
        <dbReference type="Proteomes" id="UP000008811"/>
    </source>
</evidence>
<dbReference type="HOGENOM" id="CLU_032782_0_0_10"/>
<reference evidence="3" key="1">
    <citation type="submission" date="2008-06" db="EMBL/GenBank/DDBJ databases">
        <title>Complete sequence of Chlorobaculum parvum NCIB 8327.</title>
        <authorList>
            <consortium name="US DOE Joint Genome Institute"/>
            <person name="Lucas S."/>
            <person name="Copeland A."/>
            <person name="Lapidus A."/>
            <person name="Glavina del Rio T."/>
            <person name="Dalin E."/>
            <person name="Tice H."/>
            <person name="Bruce D."/>
            <person name="Goodwin L."/>
            <person name="Pitluck S."/>
            <person name="Schmutz J."/>
            <person name="Larimer F."/>
            <person name="Land M."/>
            <person name="Hauser L."/>
            <person name="Kyrpides N."/>
            <person name="Mikhailova N."/>
            <person name="Zhao F."/>
            <person name="Li T."/>
            <person name="Liu Z."/>
            <person name="Overmann J."/>
            <person name="Bryant D.A."/>
            <person name="Richardson P."/>
        </authorList>
    </citation>
    <scope>NUCLEOTIDE SEQUENCE [LARGE SCALE GENOMIC DNA]</scope>
    <source>
        <strain evidence="3">NCIB 8327</strain>
    </source>
</reference>
<dbReference type="InterPro" id="IPR051396">
    <property type="entry name" value="Bact_Antivir_Def_Nuclease"/>
</dbReference>
<dbReference type="InterPro" id="IPR041685">
    <property type="entry name" value="AAA_GajA/Old/RecF-like"/>
</dbReference>
<evidence type="ECO:0000259" key="1">
    <source>
        <dbReference type="Pfam" id="PF13175"/>
    </source>
</evidence>
<dbReference type="KEGG" id="cpc:Cpar_0962"/>
<dbReference type="EMBL" id="CP001099">
    <property type="protein sequence ID" value="ACF11370.1"/>
    <property type="molecule type" value="Genomic_DNA"/>
</dbReference>